<dbReference type="Pfam" id="PF17789">
    <property type="entry name" value="MG4"/>
    <property type="match status" value="1"/>
</dbReference>
<dbReference type="InterPro" id="IPR041555">
    <property type="entry name" value="MG3"/>
</dbReference>
<dbReference type="GO" id="GO:0004867">
    <property type="term" value="F:serine-type endopeptidase inhibitor activity"/>
    <property type="evidence" value="ECO:0007669"/>
    <property type="project" value="UniProtKB-KW"/>
</dbReference>
<dbReference type="InterPro" id="IPR041813">
    <property type="entry name" value="A2M_TED"/>
</dbReference>
<dbReference type="InterPro" id="IPR036595">
    <property type="entry name" value="A-macroglobulin_rcpt-bd_sf"/>
</dbReference>
<dbReference type="InterPro" id="IPR014756">
    <property type="entry name" value="Ig_E-set"/>
</dbReference>
<dbReference type="Gene3D" id="2.60.40.1930">
    <property type="match status" value="2"/>
</dbReference>
<comment type="similarity">
    <text evidence="2">Belongs to the protease inhibitor I39 (alpha-2-macroglobulin) family.</text>
</comment>
<dbReference type="GO" id="GO:0005615">
    <property type="term" value="C:extracellular space"/>
    <property type="evidence" value="ECO:0007669"/>
    <property type="project" value="InterPro"/>
</dbReference>
<dbReference type="KEGG" id="emc:129345353"/>
<keyword evidence="5 9" id="KW-0732">Signal</keyword>
<dbReference type="PROSITE" id="PS00477">
    <property type="entry name" value="ALPHA_2_MACROGLOBULIN"/>
    <property type="match status" value="1"/>
</dbReference>
<organism evidence="13 14">
    <name type="scientific">Eublepharis macularius</name>
    <name type="common">Leopard gecko</name>
    <name type="synonym">Cyrtodactylus macularius</name>
    <dbReference type="NCBI Taxonomy" id="481883"/>
    <lineage>
        <taxon>Eukaryota</taxon>
        <taxon>Metazoa</taxon>
        <taxon>Chordata</taxon>
        <taxon>Craniata</taxon>
        <taxon>Vertebrata</taxon>
        <taxon>Euteleostomi</taxon>
        <taxon>Lepidosauria</taxon>
        <taxon>Squamata</taxon>
        <taxon>Bifurcata</taxon>
        <taxon>Gekkota</taxon>
        <taxon>Eublepharidae</taxon>
        <taxon>Eublepharinae</taxon>
        <taxon>Eublepharis</taxon>
    </lineage>
</organism>
<keyword evidence="6" id="KW-0722">Serine protease inhibitor</keyword>
<comment type="subcellular location">
    <subcellularLocation>
        <location evidence="1">Secreted</location>
    </subcellularLocation>
</comment>
<keyword evidence="13" id="KW-1185">Reference proteome</keyword>
<dbReference type="RefSeq" id="XP_054858447.1">
    <property type="nucleotide sequence ID" value="XM_055002472.1"/>
</dbReference>
<dbReference type="Proteomes" id="UP001190640">
    <property type="component" value="Chromosome 18"/>
</dbReference>
<dbReference type="InterPro" id="IPR050473">
    <property type="entry name" value="A2M/Complement_sys"/>
</dbReference>
<keyword evidence="7" id="KW-1015">Disulfide bond</keyword>
<dbReference type="Gene3D" id="1.50.10.20">
    <property type="match status" value="1"/>
</dbReference>
<evidence type="ECO:0000256" key="6">
    <source>
        <dbReference type="ARBA" id="ARBA00022900"/>
    </source>
</evidence>
<accession>A0AA97KLX5</accession>
<dbReference type="InterPro" id="IPR040839">
    <property type="entry name" value="MG4"/>
</dbReference>
<dbReference type="Gene3D" id="2.60.120.1540">
    <property type="match status" value="1"/>
</dbReference>
<reference evidence="14" key="1">
    <citation type="submission" date="2025-08" db="UniProtKB">
        <authorList>
            <consortium name="RefSeq"/>
        </authorList>
    </citation>
    <scope>IDENTIFICATION</scope>
    <source>
        <tissue evidence="14">Blood</tissue>
    </source>
</reference>
<dbReference type="InterPro" id="IPR009048">
    <property type="entry name" value="A-macroglobulin_rcpt-bd"/>
</dbReference>
<dbReference type="PANTHER" id="PTHR11412:SF185">
    <property type="entry name" value="ALPHA-2-MACROGLOBULIN-LIKE PROTEIN 1"/>
    <property type="match status" value="1"/>
</dbReference>
<dbReference type="InterPro" id="IPR047565">
    <property type="entry name" value="Alpha-macroglob_thiol-ester_cl"/>
</dbReference>
<evidence type="ECO:0000259" key="11">
    <source>
        <dbReference type="SMART" id="SM01360"/>
    </source>
</evidence>
<dbReference type="InterPro" id="IPR013783">
    <property type="entry name" value="Ig-like_fold"/>
</dbReference>
<dbReference type="FunFam" id="2.60.40.1930:FF:000001">
    <property type="entry name" value="CD109 isoform 3"/>
    <property type="match status" value="1"/>
</dbReference>
<evidence type="ECO:0000259" key="10">
    <source>
        <dbReference type="SMART" id="SM01359"/>
    </source>
</evidence>
<keyword evidence="8" id="KW-0325">Glycoprotein</keyword>
<feature type="chain" id="PRO_5041701850" evidence="9">
    <location>
        <begin position="22"/>
        <end position="1461"/>
    </location>
</feature>
<dbReference type="InterPro" id="IPR011626">
    <property type="entry name" value="Alpha-macroglobulin_TED"/>
</dbReference>
<protein>
    <submittedName>
        <fullName evidence="14">Alpha-2-macroglobulin-like protein 1</fullName>
    </submittedName>
</protein>
<dbReference type="SUPFAM" id="SSF48239">
    <property type="entry name" value="Terpenoid cyclases/Protein prenyltransferases"/>
    <property type="match status" value="1"/>
</dbReference>
<dbReference type="Gene3D" id="6.20.50.160">
    <property type="match status" value="1"/>
</dbReference>
<dbReference type="InterPro" id="IPR002890">
    <property type="entry name" value="MG2"/>
</dbReference>
<dbReference type="SUPFAM" id="SSF49410">
    <property type="entry name" value="Alpha-macroglobulin receptor domain"/>
    <property type="match status" value="1"/>
</dbReference>
<proteinExistence type="inferred from homology"/>
<sequence>MEAALLLWGLTLLSVTTSVVPEPHYLVAFPAVIRYPDTEKFCVLLRSLPENVHLEVMLEMKSGNHTLVEKDVEKPHHFECINFQVPLFSPKERELHEIEEEVAHVHVHIHKGDSVSFEGRKKVLVRRAHTRHIIEPDKPFYKPGETVKFRIVRLDEDFKAIKKNIPLVLLKDPNENRIGQWLNVETKQGIAEFSFPLASEAVLGEYAIVVGDMADYTRQRYFGVAEYVLPKFEVSFEVPPLVTTSDTEIRIKVTGKYTYGKGVRGTVRLSLKRDVSYYFFEELQNGTLTALKKEYTAQTDKTGCAFITIDAAEINLPQKGYADYIKLSAELEEEGTGTINSGYHMISLVTKTVEVSFINLNPFYKHGFPYTGKMKCGVNGVPVQNQTIYLTVDVNDVETHLPYTTDENGEVHFSLDTAGWKETLVSLRGRSSIVNVSAEDAGDLEIVRKEAFTWLKPFYSESNSFLEIQHVEEELPCGKDQEVLVDYILDRKELGPNADHVDFYYLVVSRGNIVLSGQKQVPIGQDETLKGTFALTLPASIELAPIARLLLYAVFEDGEVAADVDVFTIEKCFRHQVTLAFSQKEHYPDSTIKLQVDAAPGALCSLQALDKSVILKKDITLTAEEVYDAIPYYGSTDTVGTRGFDYHLEDFEPYPCLPLEHPQLPGQRRKRTLIGPWYESQADVYSLFKQLNMKLLTNCKVKKPVSCVPFAERHVFRMQGRTEVDSEPLSVPVQAMAENVPPPLRSEPKIEKMMKPRTHFPETWIWDLVPVNEEGKASRSLIIPDTITEWQANAFCVADVGFGLAKPASLRVFQPFFVELTLPYSVVRGETFELKATVFNYLRECIQLEVRLMQSQQVKVESCTICYFPTCLCGDEAETFSWNVTATHLGRVQLMVTTMETQVRCGDKIAVPLLWDGHSDAVIKSLLVKPEGVLKEETHNAFLCSSGDPALEEVSLTLPAVIIEDTGRATISVIGDILGPALQHIAYLLQMPFGCGEQNMVKFVPNIFILRYLEATNQATPEIKAKATEYMKSGYQRQLLYKHDDGSYSAFGKQDTEGNTWLTAFVARAFGQAKSYVFIDDKHVHDAVHWLEEHQLPSGCFQNVGRLFNNALQGGVDDDFSLTAYVTAALLELHLQHNGTMVEDALACLKRNLSFVNATYPKALSAYTFTLAGDMETRQQLLTDLKEHSDEYEAETAAYVLLALISKPEVSAEDIKEAFQVVRTLIKQQNPYGGFYSTQDTVVGLQALSQYAALTYKAIEGVKVLVKSTTGFQHEFHVDKKNQLVLQEAPLPEVPGQYTVEVSGSGCAYVQSTLRYNHPPEKTDAFALIVETSPKECNRTSRKYFDIHLQVSYTGERESSNMALIEVNLVSGFIPVKKSVKRLEGKLGVKKVEFDPDKISLYLDQLDKTVRHYHFSVEQEVEVIDLKPATVKVYDYYHPEDYAEAEYKAPCSTESTKQDSH</sequence>
<evidence type="ECO:0000256" key="1">
    <source>
        <dbReference type="ARBA" id="ARBA00004613"/>
    </source>
</evidence>
<feature type="domain" description="Alpha-macroglobulin receptor-binding" evidence="12">
    <location>
        <begin position="1360"/>
        <end position="1447"/>
    </location>
</feature>
<evidence type="ECO:0000256" key="4">
    <source>
        <dbReference type="ARBA" id="ARBA00022690"/>
    </source>
</evidence>
<dbReference type="Pfam" id="PF01835">
    <property type="entry name" value="MG2"/>
    <property type="match status" value="1"/>
</dbReference>
<dbReference type="PANTHER" id="PTHR11412">
    <property type="entry name" value="MACROGLOBULIN / COMPLEMENT"/>
    <property type="match status" value="1"/>
</dbReference>
<feature type="domain" description="Alpha-2-macroglobulin bait region" evidence="10">
    <location>
        <begin position="466"/>
        <end position="616"/>
    </location>
</feature>
<dbReference type="InterPro" id="IPR019742">
    <property type="entry name" value="MacrogloblnA2_CS"/>
</dbReference>
<dbReference type="InterPro" id="IPR011625">
    <property type="entry name" value="A2M_N_BRD"/>
</dbReference>
<dbReference type="InterPro" id="IPR008930">
    <property type="entry name" value="Terpenoid_cyclase/PrenylTrfase"/>
</dbReference>
<feature type="signal peptide" evidence="9">
    <location>
        <begin position="1"/>
        <end position="21"/>
    </location>
</feature>
<evidence type="ECO:0000256" key="5">
    <source>
        <dbReference type="ARBA" id="ARBA00022729"/>
    </source>
</evidence>
<evidence type="ECO:0000256" key="2">
    <source>
        <dbReference type="ARBA" id="ARBA00010952"/>
    </source>
</evidence>
<dbReference type="SMART" id="SM01419">
    <property type="entry name" value="Thiol-ester_cl"/>
    <property type="match status" value="1"/>
</dbReference>
<dbReference type="GeneID" id="129345353"/>
<evidence type="ECO:0000256" key="9">
    <source>
        <dbReference type="SAM" id="SignalP"/>
    </source>
</evidence>
<evidence type="ECO:0000256" key="7">
    <source>
        <dbReference type="ARBA" id="ARBA00023157"/>
    </source>
</evidence>
<dbReference type="InterPro" id="IPR001599">
    <property type="entry name" value="Macroglobln_a2"/>
</dbReference>
<dbReference type="SMART" id="SM01361">
    <property type="entry name" value="A2M_recep"/>
    <property type="match status" value="1"/>
</dbReference>
<dbReference type="Gene3D" id="2.60.40.10">
    <property type="entry name" value="Immunoglobulins"/>
    <property type="match status" value="2"/>
</dbReference>
<dbReference type="Pfam" id="PF17791">
    <property type="entry name" value="MG3"/>
    <property type="match status" value="1"/>
</dbReference>
<dbReference type="Pfam" id="PF00207">
    <property type="entry name" value="A2M"/>
    <property type="match status" value="1"/>
</dbReference>
<gene>
    <name evidence="14" type="primary">LOC129345353</name>
</gene>
<keyword evidence="4" id="KW-0646">Protease inhibitor</keyword>
<evidence type="ECO:0000313" key="14">
    <source>
        <dbReference type="RefSeq" id="XP_054858447.1"/>
    </source>
</evidence>
<dbReference type="SMART" id="SM01359">
    <property type="entry name" value="A2M_N_2"/>
    <property type="match status" value="1"/>
</dbReference>
<evidence type="ECO:0000259" key="12">
    <source>
        <dbReference type="SMART" id="SM01361"/>
    </source>
</evidence>
<dbReference type="Pfam" id="PF07677">
    <property type="entry name" value="A2M_recep"/>
    <property type="match status" value="1"/>
</dbReference>
<evidence type="ECO:0000313" key="13">
    <source>
        <dbReference type="Proteomes" id="UP001190640"/>
    </source>
</evidence>
<dbReference type="Gene3D" id="2.60.40.690">
    <property type="entry name" value="Alpha-macroglobulin, receptor-binding domain"/>
    <property type="match status" value="1"/>
</dbReference>
<dbReference type="SMART" id="SM01360">
    <property type="entry name" value="A2M"/>
    <property type="match status" value="1"/>
</dbReference>
<evidence type="ECO:0000256" key="3">
    <source>
        <dbReference type="ARBA" id="ARBA00022525"/>
    </source>
</evidence>
<dbReference type="Gene3D" id="2.20.130.20">
    <property type="match status" value="1"/>
</dbReference>
<evidence type="ECO:0000256" key="8">
    <source>
        <dbReference type="ARBA" id="ARBA00023180"/>
    </source>
</evidence>
<keyword evidence="3" id="KW-0964">Secreted</keyword>
<name>A0AA97KLX5_EUBMA</name>
<dbReference type="Pfam" id="PF07678">
    <property type="entry name" value="TED_complement"/>
    <property type="match status" value="1"/>
</dbReference>
<dbReference type="Pfam" id="PF07703">
    <property type="entry name" value="A2M_BRD"/>
    <property type="match status" value="1"/>
</dbReference>
<dbReference type="SUPFAM" id="SSF81296">
    <property type="entry name" value="E set domains"/>
    <property type="match status" value="1"/>
</dbReference>
<dbReference type="Gene3D" id="2.60.40.1940">
    <property type="match status" value="1"/>
</dbReference>
<dbReference type="CDD" id="cd02897">
    <property type="entry name" value="A2M_2"/>
    <property type="match status" value="1"/>
</dbReference>
<feature type="domain" description="Alpha-2-macroglobulin" evidence="11">
    <location>
        <begin position="763"/>
        <end position="852"/>
    </location>
</feature>